<accession>A0A165RA08</accession>
<gene>
    <name evidence="1" type="ORF">NEOLEDRAFT_1136286</name>
</gene>
<name>A0A165RA08_9AGAM</name>
<dbReference type="InParanoid" id="A0A165RA08"/>
<protein>
    <submittedName>
        <fullName evidence="1">Uncharacterized protein</fullName>
    </submittedName>
</protein>
<keyword evidence="2" id="KW-1185">Reference proteome</keyword>
<dbReference type="Proteomes" id="UP000076761">
    <property type="component" value="Unassembled WGS sequence"/>
</dbReference>
<reference evidence="1 2" key="1">
    <citation type="journal article" date="2016" name="Mol. Biol. Evol.">
        <title>Comparative Genomics of Early-Diverging Mushroom-Forming Fungi Provides Insights into the Origins of Lignocellulose Decay Capabilities.</title>
        <authorList>
            <person name="Nagy L.G."/>
            <person name="Riley R."/>
            <person name="Tritt A."/>
            <person name="Adam C."/>
            <person name="Daum C."/>
            <person name="Floudas D."/>
            <person name="Sun H."/>
            <person name="Yadav J.S."/>
            <person name="Pangilinan J."/>
            <person name="Larsson K.H."/>
            <person name="Matsuura K."/>
            <person name="Barry K."/>
            <person name="Labutti K."/>
            <person name="Kuo R."/>
            <person name="Ohm R.A."/>
            <person name="Bhattacharya S.S."/>
            <person name="Shirouzu T."/>
            <person name="Yoshinaga Y."/>
            <person name="Martin F.M."/>
            <person name="Grigoriev I.V."/>
            <person name="Hibbett D.S."/>
        </authorList>
    </citation>
    <scope>NUCLEOTIDE SEQUENCE [LARGE SCALE GENOMIC DNA]</scope>
    <source>
        <strain evidence="1 2">HHB14362 ss-1</strain>
    </source>
</reference>
<dbReference type="EMBL" id="KV425584">
    <property type="protein sequence ID" value="KZT23511.1"/>
    <property type="molecule type" value="Genomic_DNA"/>
</dbReference>
<proteinExistence type="predicted"/>
<evidence type="ECO:0000313" key="1">
    <source>
        <dbReference type="EMBL" id="KZT23511.1"/>
    </source>
</evidence>
<sequence length="166" mass="17771">MTAAAISSIGRHRQPSLLCVNSLYSPPFSFPVGRNVLHRFTVPVFVSMTLLAKSDVRICLTSCLVSGLSITGLSCPLETDADLDDGYSMSSSSECTPRRGSPSGAFPGHTLLRHSSTLWDKLSLRGSAVAGSEVAFRLGDSSYLGNKLTYRSDLLRIPWSGPPLPP</sequence>
<organism evidence="1 2">
    <name type="scientific">Neolentinus lepideus HHB14362 ss-1</name>
    <dbReference type="NCBI Taxonomy" id="1314782"/>
    <lineage>
        <taxon>Eukaryota</taxon>
        <taxon>Fungi</taxon>
        <taxon>Dikarya</taxon>
        <taxon>Basidiomycota</taxon>
        <taxon>Agaricomycotina</taxon>
        <taxon>Agaricomycetes</taxon>
        <taxon>Gloeophyllales</taxon>
        <taxon>Gloeophyllaceae</taxon>
        <taxon>Neolentinus</taxon>
    </lineage>
</organism>
<dbReference type="AlphaFoldDB" id="A0A165RA08"/>
<evidence type="ECO:0000313" key="2">
    <source>
        <dbReference type="Proteomes" id="UP000076761"/>
    </source>
</evidence>